<proteinExistence type="inferred from homology"/>
<dbReference type="Pfam" id="PF01061">
    <property type="entry name" value="ABC2_membrane"/>
    <property type="match status" value="1"/>
</dbReference>
<evidence type="ECO:0000256" key="8">
    <source>
        <dbReference type="ARBA" id="ARBA00023136"/>
    </source>
</evidence>
<dbReference type="PANTHER" id="PTHR30413:SF8">
    <property type="entry name" value="TRANSPORT PERMEASE PROTEIN"/>
    <property type="match status" value="1"/>
</dbReference>
<feature type="transmembrane region" description="Helical" evidence="9">
    <location>
        <begin position="140"/>
        <end position="167"/>
    </location>
</feature>
<dbReference type="Proteomes" id="UP000606193">
    <property type="component" value="Unassembled WGS sequence"/>
</dbReference>
<keyword evidence="5" id="KW-0997">Cell inner membrane</keyword>
<name>A0ABR7N0X3_9FIRM</name>
<dbReference type="InterPro" id="IPR047817">
    <property type="entry name" value="ABC2_TM_bact-type"/>
</dbReference>
<organism evidence="11 12">
    <name type="scientific">Jutongia huaianensis</name>
    <dbReference type="NCBI Taxonomy" id="2763668"/>
    <lineage>
        <taxon>Bacteria</taxon>
        <taxon>Bacillati</taxon>
        <taxon>Bacillota</taxon>
        <taxon>Clostridia</taxon>
        <taxon>Lachnospirales</taxon>
        <taxon>Lachnospiraceae</taxon>
        <taxon>Jutongia</taxon>
    </lineage>
</organism>
<feature type="transmembrane region" description="Helical" evidence="9">
    <location>
        <begin position="28"/>
        <end position="50"/>
    </location>
</feature>
<dbReference type="InterPro" id="IPR000412">
    <property type="entry name" value="ABC_2_transport"/>
</dbReference>
<feature type="transmembrane region" description="Helical" evidence="9">
    <location>
        <begin position="228"/>
        <end position="247"/>
    </location>
</feature>
<dbReference type="RefSeq" id="WP_249297743.1">
    <property type="nucleotide sequence ID" value="NZ_JACRSX010000006.1"/>
</dbReference>
<dbReference type="InterPro" id="IPR013525">
    <property type="entry name" value="ABC2_TM"/>
</dbReference>
<feature type="transmembrane region" description="Helical" evidence="9">
    <location>
        <begin position="62"/>
        <end position="88"/>
    </location>
</feature>
<evidence type="ECO:0000259" key="10">
    <source>
        <dbReference type="PROSITE" id="PS51012"/>
    </source>
</evidence>
<evidence type="ECO:0000313" key="12">
    <source>
        <dbReference type="Proteomes" id="UP000606193"/>
    </source>
</evidence>
<evidence type="ECO:0000256" key="6">
    <source>
        <dbReference type="ARBA" id="ARBA00022692"/>
    </source>
</evidence>
<dbReference type="EMBL" id="JACRSX010000006">
    <property type="protein sequence ID" value="MBC8562274.1"/>
    <property type="molecule type" value="Genomic_DNA"/>
</dbReference>
<dbReference type="PROSITE" id="PS51012">
    <property type="entry name" value="ABC_TM2"/>
    <property type="match status" value="1"/>
</dbReference>
<keyword evidence="4 9" id="KW-1003">Cell membrane</keyword>
<gene>
    <name evidence="11" type="ORF">H8704_06475</name>
</gene>
<keyword evidence="6 9" id="KW-0812">Transmembrane</keyword>
<comment type="caution">
    <text evidence="11">The sequence shown here is derived from an EMBL/GenBank/DDBJ whole genome shotgun (WGS) entry which is preliminary data.</text>
</comment>
<protein>
    <recommendedName>
        <fullName evidence="9">Transport permease protein</fullName>
    </recommendedName>
</protein>
<feature type="transmembrane region" description="Helical" evidence="9">
    <location>
        <begin position="174"/>
        <end position="194"/>
    </location>
</feature>
<comment type="similarity">
    <text evidence="2 9">Belongs to the ABC-2 integral membrane protein family.</text>
</comment>
<keyword evidence="12" id="KW-1185">Reference proteome</keyword>
<sequence length="258" mass="29641">MDKLKELYAYRQMLISLVKKDLRGRYKASVLGFFWTFINPLLQLLVYTVVFSVVMRAGIEKFYIFVFVALVPWIFFSSSLTGGANIIVMNQDMIQKIYFPRIILPISYVTSCFVNMLFSFIVIFAVLFVTGYGFNFVACLFLPLIMIIEYILALGLALITSACTVYLRDLEHILGIVSMAWMYMSPVVYPLSFIPKELQSIFQLNPMAPIITAYRDILYYKQIPQMQTLLLATVTGVVFVCVGCLVFERLQRGFVEEL</sequence>
<keyword evidence="8 9" id="KW-0472">Membrane</keyword>
<evidence type="ECO:0000313" key="11">
    <source>
        <dbReference type="EMBL" id="MBC8562274.1"/>
    </source>
</evidence>
<evidence type="ECO:0000256" key="4">
    <source>
        <dbReference type="ARBA" id="ARBA00022475"/>
    </source>
</evidence>
<evidence type="ECO:0000256" key="5">
    <source>
        <dbReference type="ARBA" id="ARBA00022519"/>
    </source>
</evidence>
<evidence type="ECO:0000256" key="1">
    <source>
        <dbReference type="ARBA" id="ARBA00004429"/>
    </source>
</evidence>
<comment type="subcellular location">
    <subcellularLocation>
        <location evidence="1">Cell inner membrane</location>
        <topology evidence="1">Multi-pass membrane protein</topology>
    </subcellularLocation>
    <subcellularLocation>
        <location evidence="9">Cell membrane</location>
        <topology evidence="9">Multi-pass membrane protein</topology>
    </subcellularLocation>
</comment>
<keyword evidence="7 9" id="KW-1133">Transmembrane helix</keyword>
<evidence type="ECO:0000256" key="9">
    <source>
        <dbReference type="RuleBase" id="RU361157"/>
    </source>
</evidence>
<accession>A0ABR7N0X3</accession>
<evidence type="ECO:0000256" key="7">
    <source>
        <dbReference type="ARBA" id="ARBA00022989"/>
    </source>
</evidence>
<feature type="domain" description="ABC transmembrane type-2" evidence="10">
    <location>
        <begin position="31"/>
        <end position="250"/>
    </location>
</feature>
<dbReference type="PANTHER" id="PTHR30413">
    <property type="entry name" value="INNER MEMBRANE TRANSPORT PERMEASE"/>
    <property type="match status" value="1"/>
</dbReference>
<keyword evidence="3 9" id="KW-0813">Transport</keyword>
<reference evidence="11 12" key="1">
    <citation type="submission" date="2020-08" db="EMBL/GenBank/DDBJ databases">
        <title>Genome public.</title>
        <authorList>
            <person name="Liu C."/>
            <person name="Sun Q."/>
        </authorList>
    </citation>
    <scope>NUCLEOTIDE SEQUENCE [LARGE SCALE GENOMIC DNA]</scope>
    <source>
        <strain evidence="11 12">NSJ-37</strain>
    </source>
</reference>
<evidence type="ECO:0000256" key="3">
    <source>
        <dbReference type="ARBA" id="ARBA00022448"/>
    </source>
</evidence>
<evidence type="ECO:0000256" key="2">
    <source>
        <dbReference type="ARBA" id="ARBA00007783"/>
    </source>
</evidence>
<dbReference type="PRINTS" id="PR00164">
    <property type="entry name" value="ABC2TRNSPORT"/>
</dbReference>
<feature type="transmembrane region" description="Helical" evidence="9">
    <location>
        <begin position="108"/>
        <end position="134"/>
    </location>
</feature>